<dbReference type="SUPFAM" id="SSF51905">
    <property type="entry name" value="FAD/NAD(P)-binding domain"/>
    <property type="match status" value="1"/>
</dbReference>
<sequence>MSCITRVQWKGWRAGQKKTLEVDAVIGADGANSCVAKSIGAGDYDYAIAFQERIRIPDDKMVYYENLAERYVGDDVSPDFYGWVPQM</sequence>
<dbReference type="GO" id="GO:0009535">
    <property type="term" value="C:chloroplast thylakoid membrane"/>
    <property type="evidence" value="ECO:0007669"/>
    <property type="project" value="TreeGrafter"/>
</dbReference>
<protein>
    <recommendedName>
        <fullName evidence="3">FAD-binding domain-containing protein</fullName>
    </recommendedName>
</protein>
<dbReference type="AlphaFoldDB" id="A0A6A6MGG9"/>
<keyword evidence="2" id="KW-1185">Reference proteome</keyword>
<dbReference type="Proteomes" id="UP000467840">
    <property type="component" value="Chromosome 14"/>
</dbReference>
<name>A0A6A6MGG9_HEVBR</name>
<organism evidence="1 2">
    <name type="scientific">Hevea brasiliensis</name>
    <name type="common">Para rubber tree</name>
    <name type="synonym">Siphonia brasiliensis</name>
    <dbReference type="NCBI Taxonomy" id="3981"/>
    <lineage>
        <taxon>Eukaryota</taxon>
        <taxon>Viridiplantae</taxon>
        <taxon>Streptophyta</taxon>
        <taxon>Embryophyta</taxon>
        <taxon>Tracheophyta</taxon>
        <taxon>Spermatophyta</taxon>
        <taxon>Magnoliopsida</taxon>
        <taxon>eudicotyledons</taxon>
        <taxon>Gunneridae</taxon>
        <taxon>Pentapetalae</taxon>
        <taxon>rosids</taxon>
        <taxon>fabids</taxon>
        <taxon>Malpighiales</taxon>
        <taxon>Euphorbiaceae</taxon>
        <taxon>Crotonoideae</taxon>
        <taxon>Micrandreae</taxon>
        <taxon>Hevea</taxon>
    </lineage>
</organism>
<evidence type="ECO:0000313" key="2">
    <source>
        <dbReference type="Proteomes" id="UP000467840"/>
    </source>
</evidence>
<accession>A0A6A6MGG9</accession>
<reference evidence="1 2" key="1">
    <citation type="journal article" date="2020" name="Mol. Plant">
        <title>The Chromosome-Based Rubber Tree Genome Provides New Insights into Spurge Genome Evolution and Rubber Biosynthesis.</title>
        <authorList>
            <person name="Liu J."/>
            <person name="Shi C."/>
            <person name="Shi C.C."/>
            <person name="Li W."/>
            <person name="Zhang Q.J."/>
            <person name="Zhang Y."/>
            <person name="Li K."/>
            <person name="Lu H.F."/>
            <person name="Shi C."/>
            <person name="Zhu S.T."/>
            <person name="Xiao Z.Y."/>
            <person name="Nan H."/>
            <person name="Yue Y."/>
            <person name="Zhu X.G."/>
            <person name="Wu Y."/>
            <person name="Hong X.N."/>
            <person name="Fan G.Y."/>
            <person name="Tong Y."/>
            <person name="Zhang D."/>
            <person name="Mao C.L."/>
            <person name="Liu Y.L."/>
            <person name="Hao S.J."/>
            <person name="Liu W.Q."/>
            <person name="Lv M.Q."/>
            <person name="Zhang H.B."/>
            <person name="Liu Y."/>
            <person name="Hu-Tang G.R."/>
            <person name="Wang J.P."/>
            <person name="Wang J.H."/>
            <person name="Sun Y.H."/>
            <person name="Ni S.B."/>
            <person name="Chen W.B."/>
            <person name="Zhang X.C."/>
            <person name="Jiao Y.N."/>
            <person name="Eichler E.E."/>
            <person name="Li G.H."/>
            <person name="Liu X."/>
            <person name="Gao L.Z."/>
        </authorList>
    </citation>
    <scope>NUCLEOTIDE SEQUENCE [LARGE SCALE GENOMIC DNA]</scope>
    <source>
        <strain evidence="2">cv. GT1</strain>
        <tissue evidence="1">Leaf</tissue>
    </source>
</reference>
<dbReference type="InterPro" id="IPR036188">
    <property type="entry name" value="FAD/NAD-bd_sf"/>
</dbReference>
<dbReference type="GO" id="GO:0045550">
    <property type="term" value="F:geranylgeranyl reductase activity"/>
    <property type="evidence" value="ECO:0007669"/>
    <property type="project" value="TreeGrafter"/>
</dbReference>
<proteinExistence type="predicted"/>
<dbReference type="PANTHER" id="PTHR42685">
    <property type="entry name" value="GERANYLGERANYL DIPHOSPHATE REDUCTASE"/>
    <property type="match status" value="1"/>
</dbReference>
<comment type="caution">
    <text evidence="1">The sequence shown here is derived from an EMBL/GenBank/DDBJ whole genome shotgun (WGS) entry which is preliminary data.</text>
</comment>
<evidence type="ECO:0008006" key="3">
    <source>
        <dbReference type="Google" id="ProtNLM"/>
    </source>
</evidence>
<gene>
    <name evidence="1" type="ORF">GH714_021444</name>
</gene>
<dbReference type="EMBL" id="JAAGAX010000006">
    <property type="protein sequence ID" value="KAF2311276.1"/>
    <property type="molecule type" value="Genomic_DNA"/>
</dbReference>
<dbReference type="PANTHER" id="PTHR42685:SF4">
    <property type="entry name" value="GERANYLGERANYL DIPHOSPHATE REDUCTASE, CHLOROPLASTIC"/>
    <property type="match status" value="1"/>
</dbReference>
<dbReference type="Gene3D" id="3.50.50.60">
    <property type="entry name" value="FAD/NAD(P)-binding domain"/>
    <property type="match status" value="1"/>
</dbReference>
<dbReference type="InterPro" id="IPR050407">
    <property type="entry name" value="Geranylgeranyl_reductase"/>
</dbReference>
<dbReference type="GO" id="GO:0015995">
    <property type="term" value="P:chlorophyll biosynthetic process"/>
    <property type="evidence" value="ECO:0007669"/>
    <property type="project" value="TreeGrafter"/>
</dbReference>
<evidence type="ECO:0000313" key="1">
    <source>
        <dbReference type="EMBL" id="KAF2311276.1"/>
    </source>
</evidence>